<dbReference type="CDD" id="cd01335">
    <property type="entry name" value="Radical_SAM"/>
    <property type="match status" value="1"/>
</dbReference>
<dbReference type="InterPro" id="IPR040085">
    <property type="entry name" value="MJ0674-like"/>
</dbReference>
<dbReference type="InterPro" id="IPR013785">
    <property type="entry name" value="Aldolase_TIM"/>
</dbReference>
<keyword evidence="2 5" id="KW-0479">Metal-binding</keyword>
<comment type="caution">
    <text evidence="7">The sequence shown here is derived from an EMBL/GenBank/DDBJ whole genome shotgun (WGS) entry which is preliminary data.</text>
</comment>
<accession>A0A136Q7X8</accession>
<dbReference type="STRING" id="626937.HMPREF3293_00420"/>
<feature type="binding site" evidence="5">
    <location>
        <position position="62"/>
    </location>
    <ligand>
        <name>[4Fe-4S] cluster</name>
        <dbReference type="ChEBI" id="CHEBI:49883"/>
        <note>4Fe-4S-S-AdoMet</note>
    </ligand>
</feature>
<gene>
    <name evidence="7" type="ORF">HMPREF3293_00420</name>
</gene>
<dbReference type="GO" id="GO:0003824">
    <property type="term" value="F:catalytic activity"/>
    <property type="evidence" value="ECO:0007669"/>
    <property type="project" value="InterPro"/>
</dbReference>
<dbReference type="PANTHER" id="PTHR43075">
    <property type="entry name" value="FORMATE LYASE ACTIVATING ENZYME, PUTATIVE (AFU_ORTHOLOGUE AFUA_2G15630)-RELATED"/>
    <property type="match status" value="1"/>
</dbReference>
<dbReference type="Gene3D" id="3.20.20.70">
    <property type="entry name" value="Aldolase class I"/>
    <property type="match status" value="1"/>
</dbReference>
<reference evidence="7 8" key="1">
    <citation type="submission" date="2016-02" db="EMBL/GenBank/DDBJ databases">
        <authorList>
            <person name="Wen L."/>
            <person name="He K."/>
            <person name="Yang H."/>
        </authorList>
    </citation>
    <scope>NUCLEOTIDE SEQUENCE [LARGE SCALE GENOMIC DNA]</scope>
    <source>
        <strain evidence="7 8">DSM 22607</strain>
    </source>
</reference>
<evidence type="ECO:0000313" key="8">
    <source>
        <dbReference type="Proteomes" id="UP000070366"/>
    </source>
</evidence>
<dbReference type="PATRIC" id="fig|626937.4.peg.413"/>
<dbReference type="Pfam" id="PF04055">
    <property type="entry name" value="Radical_SAM"/>
    <property type="match status" value="1"/>
</dbReference>
<evidence type="ECO:0000256" key="2">
    <source>
        <dbReference type="ARBA" id="ARBA00022723"/>
    </source>
</evidence>
<comment type="cofactor">
    <cofactor evidence="5">
        <name>[4Fe-4S] cluster</name>
        <dbReference type="ChEBI" id="CHEBI:49883"/>
    </cofactor>
    <text evidence="5">Binds 1 [4Fe-4S] cluster. The cluster is coordinated with 3 cysteines and an exchangeable S-adenosyl-L-methionine.</text>
</comment>
<dbReference type="InterPro" id="IPR007197">
    <property type="entry name" value="rSAM"/>
</dbReference>
<dbReference type="SFLD" id="SFLDS00029">
    <property type="entry name" value="Radical_SAM"/>
    <property type="match status" value="1"/>
</dbReference>
<evidence type="ECO:0000256" key="5">
    <source>
        <dbReference type="PIRSR" id="PIRSR004869-50"/>
    </source>
</evidence>
<evidence type="ECO:0000313" key="7">
    <source>
        <dbReference type="EMBL" id="KXK66729.1"/>
    </source>
</evidence>
<evidence type="ECO:0000256" key="4">
    <source>
        <dbReference type="ARBA" id="ARBA00023014"/>
    </source>
</evidence>
<keyword evidence="1 5" id="KW-0949">S-adenosyl-L-methionine</keyword>
<keyword evidence="4 5" id="KW-0411">Iron-sulfur</keyword>
<dbReference type="InterPro" id="IPR058240">
    <property type="entry name" value="rSAM_sf"/>
</dbReference>
<name>A0A136Q7X8_9FIRM</name>
<evidence type="ECO:0000259" key="6">
    <source>
        <dbReference type="Pfam" id="PF04055"/>
    </source>
</evidence>
<dbReference type="GO" id="GO:0046872">
    <property type="term" value="F:metal ion binding"/>
    <property type="evidence" value="ECO:0007669"/>
    <property type="project" value="UniProtKB-KW"/>
</dbReference>
<dbReference type="OrthoDB" id="9781783at2"/>
<dbReference type="SUPFAM" id="SSF102114">
    <property type="entry name" value="Radical SAM enzymes"/>
    <property type="match status" value="1"/>
</dbReference>
<dbReference type="RefSeq" id="WP_066523441.1">
    <property type="nucleotide sequence ID" value="NZ_CABMOF010000018.1"/>
</dbReference>
<evidence type="ECO:0000256" key="1">
    <source>
        <dbReference type="ARBA" id="ARBA00022691"/>
    </source>
</evidence>
<proteinExistence type="predicted"/>
<sequence length="307" mass="33907">MEPLLKRCRLCPHACGADRTAGETGICGADARLKVARAALHFWEEPCISGTVGSGTVFFSYCPLHCVYCQNAEISGGQAGAEVSTGRLADIFLELQGQGAANINLVTPTHYIPHIMEALARAAERGLALPIVYNCSGYESVEALRRLDGLVDIYLTDFKYMDVSLARRYSRAADYPLAAKRALREMVRQAGEAEFDEKGLMRRGVIVRHLLLPGCLEDSRAVVRYLYETYGNKIWLSLMSQYTPVCKERLPEELRRHVRTEEYDALVDFAVGLGIENGFLQEGEAAGESFIPPFDLTGVLKSSQVFG</sequence>
<dbReference type="InterPro" id="IPR016431">
    <property type="entry name" value="Pyrv-formate_lyase-activ_prd"/>
</dbReference>
<dbReference type="KEGG" id="cmiu:B1H56_07485"/>
<dbReference type="Proteomes" id="UP000070366">
    <property type="component" value="Unassembled WGS sequence"/>
</dbReference>
<evidence type="ECO:0000256" key="3">
    <source>
        <dbReference type="ARBA" id="ARBA00023004"/>
    </source>
</evidence>
<feature type="binding site" evidence="5">
    <location>
        <position position="66"/>
    </location>
    <ligand>
        <name>[4Fe-4S] cluster</name>
        <dbReference type="ChEBI" id="CHEBI:49883"/>
        <note>4Fe-4S-S-AdoMet</note>
    </ligand>
</feature>
<feature type="domain" description="Radical SAM core" evidence="6">
    <location>
        <begin position="57"/>
        <end position="174"/>
    </location>
</feature>
<dbReference type="PIRSF" id="PIRSF004869">
    <property type="entry name" value="PflX_prd"/>
    <property type="match status" value="1"/>
</dbReference>
<dbReference type="GO" id="GO:0051536">
    <property type="term" value="F:iron-sulfur cluster binding"/>
    <property type="evidence" value="ECO:0007669"/>
    <property type="project" value="UniProtKB-KW"/>
</dbReference>
<protein>
    <submittedName>
        <fullName evidence="7">Radical SAM domain protein</fullName>
    </submittedName>
</protein>
<dbReference type="AlphaFoldDB" id="A0A136Q7X8"/>
<keyword evidence="3 5" id="KW-0408">Iron</keyword>
<dbReference type="PANTHER" id="PTHR43075:SF1">
    <property type="entry name" value="FORMATE LYASE ACTIVATING ENZYME, PUTATIVE (AFU_ORTHOLOGUE AFUA_2G15630)-RELATED"/>
    <property type="match status" value="1"/>
</dbReference>
<organism evidence="7 8">
    <name type="scientific">Christensenella minuta</name>
    <dbReference type="NCBI Taxonomy" id="626937"/>
    <lineage>
        <taxon>Bacteria</taxon>
        <taxon>Bacillati</taxon>
        <taxon>Bacillota</taxon>
        <taxon>Clostridia</taxon>
        <taxon>Christensenellales</taxon>
        <taxon>Christensenellaceae</taxon>
        <taxon>Christensenella</taxon>
    </lineage>
</organism>
<keyword evidence="8" id="KW-1185">Reference proteome</keyword>
<feature type="binding site" evidence="5">
    <location>
        <position position="69"/>
    </location>
    <ligand>
        <name>[4Fe-4S] cluster</name>
        <dbReference type="ChEBI" id="CHEBI:49883"/>
        <note>4Fe-4S-S-AdoMet</note>
    </ligand>
</feature>
<dbReference type="EMBL" id="LSZW01000032">
    <property type="protein sequence ID" value="KXK66729.1"/>
    <property type="molecule type" value="Genomic_DNA"/>
</dbReference>
<dbReference type="SFLD" id="SFLDG01099">
    <property type="entry name" value="Uncharacterised_Radical_SAM_Su"/>
    <property type="match status" value="1"/>
</dbReference>